<dbReference type="PATRIC" id="fig|188932.3.peg.1150"/>
<dbReference type="RefSeq" id="WP_068397621.1">
    <property type="nucleotide sequence ID" value="NZ_CP014504.1"/>
</dbReference>
<keyword evidence="2" id="KW-1185">Reference proteome</keyword>
<proteinExistence type="predicted"/>
<gene>
    <name evidence="1" type="ORF">AY601_1113</name>
</gene>
<dbReference type="KEGG" id="pcm:AY601_1113"/>
<protein>
    <submittedName>
        <fullName evidence="1">Uncharacterized protein</fullName>
    </submittedName>
</protein>
<sequence length="69" mass="7086">MKKSQKILGLTLGGFLVAVGFAFSGLSASASDLSELSAKAGDYCTGSSNTDCRSSATGNIYPHMESSNF</sequence>
<name>A0A127VA11_9SPHI</name>
<evidence type="ECO:0000313" key="1">
    <source>
        <dbReference type="EMBL" id="AMP98040.1"/>
    </source>
</evidence>
<dbReference type="AlphaFoldDB" id="A0A127VA11"/>
<organism evidence="1 2">
    <name type="scientific">Pedobacter cryoconitis</name>
    <dbReference type="NCBI Taxonomy" id="188932"/>
    <lineage>
        <taxon>Bacteria</taxon>
        <taxon>Pseudomonadati</taxon>
        <taxon>Bacteroidota</taxon>
        <taxon>Sphingobacteriia</taxon>
        <taxon>Sphingobacteriales</taxon>
        <taxon>Sphingobacteriaceae</taxon>
        <taxon>Pedobacter</taxon>
    </lineage>
</organism>
<dbReference type="EMBL" id="CP014504">
    <property type="protein sequence ID" value="AMP98040.1"/>
    <property type="molecule type" value="Genomic_DNA"/>
</dbReference>
<evidence type="ECO:0000313" key="2">
    <source>
        <dbReference type="Proteomes" id="UP000071561"/>
    </source>
</evidence>
<accession>A0A127VA11</accession>
<dbReference type="Proteomes" id="UP000071561">
    <property type="component" value="Chromosome"/>
</dbReference>
<reference evidence="1 2" key="1">
    <citation type="submission" date="2016-03" db="EMBL/GenBank/DDBJ databases">
        <title>Complete genome sequence of Pedobacter cryoconitis PAMC 27485.</title>
        <authorList>
            <person name="Lee J."/>
            <person name="Kim O.-S."/>
        </authorList>
    </citation>
    <scope>NUCLEOTIDE SEQUENCE [LARGE SCALE GENOMIC DNA]</scope>
    <source>
        <strain evidence="1 2">PAMC 27485</strain>
    </source>
</reference>